<evidence type="ECO:0000256" key="4">
    <source>
        <dbReference type="RuleBase" id="RU004003"/>
    </source>
</evidence>
<dbReference type="GO" id="GO:0015627">
    <property type="term" value="C:type II protein secretion system complex"/>
    <property type="evidence" value="ECO:0007669"/>
    <property type="project" value="TreeGrafter"/>
</dbReference>
<feature type="region of interest" description="Disordered" evidence="5">
    <location>
        <begin position="469"/>
        <end position="491"/>
    </location>
</feature>
<sequence length="491" mass="51709">MEDYAVVLLPATDFDDTELYTRLFTVPPDFLSLMSAGGTGGGGASDDPFGDDDGGGGGALAPTRPVKDLLTDSGVVFPEGSTASFSKARSVLSVRNTANNLDMIESLVNGIKDQLPKQIRMSTKFVEINQENTEELSFDWILSQTPLNSAATTFLGGGTNGNGAPRNGSDFANPVNGVNVPGLPVDPATGVRNIVSGGNRSGDYAITRDSIDSFLNNPDRGAQDTSIAPGIMSLTGLFTDGQFQMIMRGLSQKKGSDIMTAPSIVAKSGQTATIEIIREFIYPTEYEPPQLPNSTGGGGNGGGNGGVVVQANVFPVTPATPTAFETRNTGVTLEVEPTLGDNDYTIDLRFAPEIVDFEGFINYGSPIQSTATDALGNPVIITITENRIEMPVFSTRKVNTGLTIYDGHTVAVGGLMREEVQTVEDKVPILGDLPLIGRLFQSNAENHTKSNLIIFVSVNVIDATGRSVRNSMGEPTEFNSTSGGGVLPPLN</sequence>
<evidence type="ECO:0000259" key="6">
    <source>
        <dbReference type="Pfam" id="PF00263"/>
    </source>
</evidence>
<comment type="caution">
    <text evidence="7">The sequence shown here is derived from an EMBL/GenBank/DDBJ whole genome shotgun (WGS) entry which is preliminary data.</text>
</comment>
<dbReference type="RefSeq" id="WP_105043138.1">
    <property type="nucleotide sequence ID" value="NZ_MQWA01000001.1"/>
</dbReference>
<feature type="region of interest" description="Disordered" evidence="5">
    <location>
        <begin position="37"/>
        <end position="62"/>
    </location>
</feature>
<evidence type="ECO:0000256" key="5">
    <source>
        <dbReference type="SAM" id="MobiDB-lite"/>
    </source>
</evidence>
<keyword evidence="8" id="KW-1185">Reference proteome</keyword>
<dbReference type="PANTHER" id="PTHR30332">
    <property type="entry name" value="PROBABLE GENERAL SECRETION PATHWAY PROTEIN D"/>
    <property type="match status" value="1"/>
</dbReference>
<evidence type="ECO:0000313" key="7">
    <source>
        <dbReference type="EMBL" id="PQJ28641.1"/>
    </source>
</evidence>
<keyword evidence="2" id="KW-0732">Signal</keyword>
<gene>
    <name evidence="7" type="ORF">BSZ32_09075</name>
</gene>
<evidence type="ECO:0000256" key="1">
    <source>
        <dbReference type="ARBA" id="ARBA00004370"/>
    </source>
</evidence>
<dbReference type="EMBL" id="MQWA01000001">
    <property type="protein sequence ID" value="PQJ28641.1"/>
    <property type="molecule type" value="Genomic_DNA"/>
</dbReference>
<dbReference type="Pfam" id="PF00263">
    <property type="entry name" value="Secretin"/>
    <property type="match status" value="1"/>
</dbReference>
<evidence type="ECO:0000256" key="3">
    <source>
        <dbReference type="ARBA" id="ARBA00023136"/>
    </source>
</evidence>
<evidence type="ECO:0000256" key="2">
    <source>
        <dbReference type="ARBA" id="ARBA00022729"/>
    </source>
</evidence>
<organism evidence="7 8">
    <name type="scientific">Rubritalea profundi</name>
    <dbReference type="NCBI Taxonomy" id="1658618"/>
    <lineage>
        <taxon>Bacteria</taxon>
        <taxon>Pseudomonadati</taxon>
        <taxon>Verrucomicrobiota</taxon>
        <taxon>Verrucomicrobiia</taxon>
        <taxon>Verrucomicrobiales</taxon>
        <taxon>Rubritaleaceae</taxon>
        <taxon>Rubritalea</taxon>
    </lineage>
</organism>
<accession>A0A2S7U2H9</accession>
<dbReference type="InterPro" id="IPR004846">
    <property type="entry name" value="T2SS/T3SS_dom"/>
</dbReference>
<dbReference type="OrthoDB" id="182525at2"/>
<dbReference type="Proteomes" id="UP000239907">
    <property type="component" value="Unassembled WGS sequence"/>
</dbReference>
<dbReference type="AlphaFoldDB" id="A0A2S7U2H9"/>
<reference evidence="7 8" key="1">
    <citation type="submission" date="2016-12" db="EMBL/GenBank/DDBJ databases">
        <title>Study of bacterial adaptation to deep sea.</title>
        <authorList>
            <person name="Song J."/>
            <person name="Yoshizawa S."/>
            <person name="Kogure K."/>
        </authorList>
    </citation>
    <scope>NUCLEOTIDE SEQUENCE [LARGE SCALE GENOMIC DNA]</scope>
    <source>
        <strain evidence="7 8">SAORIC-165</strain>
    </source>
</reference>
<name>A0A2S7U2H9_9BACT</name>
<feature type="domain" description="Type II/III secretion system secretin-like" evidence="6">
    <location>
        <begin position="250"/>
        <end position="461"/>
    </location>
</feature>
<dbReference type="PANTHER" id="PTHR30332:SF24">
    <property type="entry name" value="SECRETIN GSPD-RELATED"/>
    <property type="match status" value="1"/>
</dbReference>
<dbReference type="InterPro" id="IPR050810">
    <property type="entry name" value="Bact_Secretion_Sys_Channel"/>
</dbReference>
<comment type="similarity">
    <text evidence="4">Belongs to the bacterial secretin family.</text>
</comment>
<comment type="subcellular location">
    <subcellularLocation>
        <location evidence="1">Membrane</location>
    </subcellularLocation>
</comment>
<feature type="compositionally biased region" description="Gly residues" evidence="5">
    <location>
        <begin position="482"/>
        <end position="491"/>
    </location>
</feature>
<dbReference type="GO" id="GO:0016020">
    <property type="term" value="C:membrane"/>
    <property type="evidence" value="ECO:0007669"/>
    <property type="project" value="UniProtKB-SubCell"/>
</dbReference>
<dbReference type="GO" id="GO:0009306">
    <property type="term" value="P:protein secretion"/>
    <property type="evidence" value="ECO:0007669"/>
    <property type="project" value="InterPro"/>
</dbReference>
<proteinExistence type="inferred from homology"/>
<keyword evidence="3" id="KW-0472">Membrane</keyword>
<evidence type="ECO:0000313" key="8">
    <source>
        <dbReference type="Proteomes" id="UP000239907"/>
    </source>
</evidence>
<protein>
    <recommendedName>
        <fullName evidence="6">Type II/III secretion system secretin-like domain-containing protein</fullName>
    </recommendedName>
</protein>